<evidence type="ECO:0000256" key="6">
    <source>
        <dbReference type="SAM" id="Phobius"/>
    </source>
</evidence>
<gene>
    <name evidence="8" type="ORF">UFOPK3773_02265</name>
    <name evidence="9" type="ORF">UFOPK3992_01741</name>
</gene>
<dbReference type="EMBL" id="CAFBNF010000372">
    <property type="protein sequence ID" value="CAB4964520.1"/>
    <property type="molecule type" value="Genomic_DNA"/>
</dbReference>
<dbReference type="PROSITE" id="PS50885">
    <property type="entry name" value="HAMP"/>
    <property type="match status" value="1"/>
</dbReference>
<organism evidence="8">
    <name type="scientific">freshwater metagenome</name>
    <dbReference type="NCBI Taxonomy" id="449393"/>
    <lineage>
        <taxon>unclassified sequences</taxon>
        <taxon>metagenomes</taxon>
        <taxon>ecological metagenomes</taxon>
    </lineage>
</organism>
<dbReference type="EMBL" id="CAFBOZ010000296">
    <property type="protein sequence ID" value="CAB5021511.1"/>
    <property type="molecule type" value="Genomic_DNA"/>
</dbReference>
<proteinExistence type="predicted"/>
<name>A0A6J7L8D6_9ZZZZ</name>
<dbReference type="PANTHER" id="PTHR32089">
    <property type="entry name" value="METHYL-ACCEPTING CHEMOTAXIS PROTEIN MCPB"/>
    <property type="match status" value="1"/>
</dbReference>
<keyword evidence="3 6" id="KW-0812">Transmembrane</keyword>
<feature type="transmembrane region" description="Helical" evidence="6">
    <location>
        <begin position="22"/>
        <end position="43"/>
    </location>
</feature>
<evidence type="ECO:0000256" key="2">
    <source>
        <dbReference type="ARBA" id="ARBA00022475"/>
    </source>
</evidence>
<dbReference type="Gene3D" id="1.10.8.500">
    <property type="entry name" value="HAMP domain in histidine kinase"/>
    <property type="match status" value="1"/>
</dbReference>
<evidence type="ECO:0000313" key="9">
    <source>
        <dbReference type="EMBL" id="CAB5021511.1"/>
    </source>
</evidence>
<reference evidence="8" key="1">
    <citation type="submission" date="2020-05" db="EMBL/GenBank/DDBJ databases">
        <authorList>
            <person name="Chiriac C."/>
            <person name="Salcher M."/>
            <person name="Ghai R."/>
            <person name="Kavagutti S V."/>
        </authorList>
    </citation>
    <scope>NUCLEOTIDE SEQUENCE</scope>
</reference>
<dbReference type="SMART" id="SM01049">
    <property type="entry name" value="Cache_2"/>
    <property type="match status" value="1"/>
</dbReference>
<evidence type="ECO:0000256" key="4">
    <source>
        <dbReference type="ARBA" id="ARBA00022989"/>
    </source>
</evidence>
<evidence type="ECO:0000256" key="1">
    <source>
        <dbReference type="ARBA" id="ARBA00004651"/>
    </source>
</evidence>
<evidence type="ECO:0000256" key="3">
    <source>
        <dbReference type="ARBA" id="ARBA00022692"/>
    </source>
</evidence>
<dbReference type="SUPFAM" id="SSF158472">
    <property type="entry name" value="HAMP domain-like"/>
    <property type="match status" value="1"/>
</dbReference>
<keyword evidence="4 6" id="KW-1133">Transmembrane helix</keyword>
<dbReference type="Pfam" id="PF00672">
    <property type="entry name" value="HAMP"/>
    <property type="match status" value="1"/>
</dbReference>
<sequence length="478" mass="51686">MADVQTPPTTSHSRWSSLSSRLALLIAIVLILSGLVTAVYSAVSARSASAGASETSMANVHRSTGLLIDQAYADTQRARQTALESRRAELKDVASPIAATLEQLRLAVQAGELTLAQAQQRALDTIKATRYRKDDYFFAYDRTGTAIAHPNPQFQGKNLIDMQDPNGVYVIRELLTRAQSPEGSGYLDYAWVKLDETTPSPKVGYVFGYKPWDWMIGTGVYVDDIDKEAAARLETTKKALGDAFSKIDFTASGLLFVLDQDGTVVVQPAGRDLGGLPSTDWGRSLASTLVSSSPSTAGTITPSTQQAAFTGTLQPWRMDLSSFPDLGWTLVSAVPQSEIDAPGNSQALRQALLSLGVLTLGLVIGLLSSRRIVKPVEQITTAAVALGDSTFDPSTLDAAAARRDEVGTLARTFQRMGADVVERERKLREQVTKLSVVIDRQKVAEEAGAITDSDYFRELKQRASELRDRDSPPVTPHP</sequence>
<keyword evidence="5 6" id="KW-0472">Membrane</keyword>
<accession>A0A6J7L8D6</accession>
<dbReference type="InterPro" id="IPR003660">
    <property type="entry name" value="HAMP_dom"/>
</dbReference>
<dbReference type="CDD" id="cd06225">
    <property type="entry name" value="HAMP"/>
    <property type="match status" value="1"/>
</dbReference>
<dbReference type="Gene3D" id="3.30.450.20">
    <property type="entry name" value="PAS domain"/>
    <property type="match status" value="2"/>
</dbReference>
<comment type="subcellular location">
    <subcellularLocation>
        <location evidence="1">Cell membrane</location>
        <topology evidence="1">Multi-pass membrane protein</topology>
    </subcellularLocation>
</comment>
<dbReference type="GO" id="GO:0005886">
    <property type="term" value="C:plasma membrane"/>
    <property type="evidence" value="ECO:0007669"/>
    <property type="project" value="UniProtKB-SubCell"/>
</dbReference>
<dbReference type="GO" id="GO:0007165">
    <property type="term" value="P:signal transduction"/>
    <property type="evidence" value="ECO:0007669"/>
    <property type="project" value="InterPro"/>
</dbReference>
<dbReference type="CDD" id="cd18774">
    <property type="entry name" value="PDC2_HK_sensor"/>
    <property type="match status" value="1"/>
</dbReference>
<evidence type="ECO:0000256" key="5">
    <source>
        <dbReference type="ARBA" id="ARBA00023136"/>
    </source>
</evidence>
<dbReference type="InterPro" id="IPR004010">
    <property type="entry name" value="Double_Cache_2"/>
</dbReference>
<dbReference type="SMART" id="SM00304">
    <property type="entry name" value="HAMP"/>
    <property type="match status" value="1"/>
</dbReference>
<keyword evidence="2" id="KW-1003">Cell membrane</keyword>
<feature type="domain" description="HAMP" evidence="7">
    <location>
        <begin position="370"/>
        <end position="425"/>
    </location>
</feature>
<evidence type="ECO:0000313" key="8">
    <source>
        <dbReference type="EMBL" id="CAB4964520.1"/>
    </source>
</evidence>
<protein>
    <submittedName>
        <fullName evidence="8">Unannotated protein</fullName>
    </submittedName>
</protein>
<dbReference type="AlphaFoldDB" id="A0A6J7L8D6"/>
<dbReference type="PANTHER" id="PTHR32089:SF112">
    <property type="entry name" value="LYSOZYME-LIKE PROTEIN-RELATED"/>
    <property type="match status" value="1"/>
</dbReference>
<dbReference type="InterPro" id="IPR033480">
    <property type="entry name" value="sCache_2"/>
</dbReference>
<dbReference type="Pfam" id="PF08269">
    <property type="entry name" value="dCache_2"/>
    <property type="match status" value="1"/>
</dbReference>
<evidence type="ECO:0000259" key="7">
    <source>
        <dbReference type="PROSITE" id="PS50885"/>
    </source>
</evidence>